<keyword evidence="2" id="KW-0812">Transmembrane</keyword>
<dbReference type="InterPro" id="IPR030865">
    <property type="entry name" value="LapB"/>
</dbReference>
<organism evidence="4">
    <name type="scientific">mine drainage metagenome</name>
    <dbReference type="NCBI Taxonomy" id="410659"/>
    <lineage>
        <taxon>unclassified sequences</taxon>
        <taxon>metagenomes</taxon>
        <taxon>ecological metagenomes</taxon>
    </lineage>
</organism>
<evidence type="ECO:0000259" key="3">
    <source>
        <dbReference type="Pfam" id="PF18073"/>
    </source>
</evidence>
<feature type="domain" description="LapB rubredoxin metal binding" evidence="3">
    <location>
        <begin position="350"/>
        <end position="376"/>
    </location>
</feature>
<dbReference type="NCBIfam" id="NF008755">
    <property type="entry name" value="PRK11788.1-3"/>
    <property type="match status" value="1"/>
</dbReference>
<dbReference type="InterPro" id="IPR041166">
    <property type="entry name" value="Rubredoxin_2"/>
</dbReference>
<evidence type="ECO:0000256" key="2">
    <source>
        <dbReference type="SAM" id="Phobius"/>
    </source>
</evidence>
<dbReference type="GO" id="GO:0008653">
    <property type="term" value="P:lipopolysaccharide metabolic process"/>
    <property type="evidence" value="ECO:0007669"/>
    <property type="project" value="InterPro"/>
</dbReference>
<dbReference type="AlphaFoldDB" id="A0A1J5QSL7"/>
<dbReference type="Pfam" id="PF13432">
    <property type="entry name" value="TPR_16"/>
    <property type="match status" value="1"/>
</dbReference>
<dbReference type="NCBIfam" id="NF008757">
    <property type="entry name" value="PRK11788.1-5"/>
    <property type="match status" value="1"/>
</dbReference>
<dbReference type="EMBL" id="MLJW01001314">
    <property type="protein sequence ID" value="OIQ78893.1"/>
    <property type="molecule type" value="Genomic_DNA"/>
</dbReference>
<comment type="caution">
    <text evidence="4">The sequence shown here is derived from an EMBL/GenBank/DDBJ whole genome shotgun (WGS) entry which is preliminary data.</text>
</comment>
<keyword evidence="2" id="KW-0472">Membrane</keyword>
<protein>
    <submittedName>
        <fullName evidence="4">Lipopolysaccharide regulatory protein</fullName>
    </submittedName>
</protein>
<proteinExistence type="inferred from homology"/>
<keyword evidence="2" id="KW-1133">Transmembrane helix</keyword>
<evidence type="ECO:0000313" key="4">
    <source>
        <dbReference type="EMBL" id="OIQ78893.1"/>
    </source>
</evidence>
<feature type="transmembrane region" description="Helical" evidence="2">
    <location>
        <begin position="6"/>
        <end position="23"/>
    </location>
</feature>
<name>A0A1J5QSL7_9ZZZZ</name>
<keyword evidence="1" id="KW-0479">Metal-binding</keyword>
<evidence type="ECO:0000256" key="1">
    <source>
        <dbReference type="ARBA" id="ARBA00022723"/>
    </source>
</evidence>
<dbReference type="HAMAP" id="MF_00994">
    <property type="entry name" value="LPS_assembly_LapB"/>
    <property type="match status" value="1"/>
</dbReference>
<dbReference type="SUPFAM" id="SSF48452">
    <property type="entry name" value="TPR-like"/>
    <property type="match status" value="1"/>
</dbReference>
<dbReference type="InterPro" id="IPR011990">
    <property type="entry name" value="TPR-like_helical_dom_sf"/>
</dbReference>
<dbReference type="GO" id="GO:0046872">
    <property type="term" value="F:metal ion binding"/>
    <property type="evidence" value="ECO:0007669"/>
    <property type="project" value="UniProtKB-KW"/>
</dbReference>
<dbReference type="Gene3D" id="1.25.40.10">
    <property type="entry name" value="Tetratricopeptide repeat domain"/>
    <property type="match status" value="2"/>
</dbReference>
<accession>A0A1J5QSL7</accession>
<gene>
    <name evidence="4" type="primary">yciM_8</name>
    <name evidence="4" type="ORF">GALL_393920</name>
</gene>
<sequence length="385" mass="43913">MIEFEYWWLLVLPLFFMLGWLAARVDMNQLLSESSALPAAYFKGLNFLIKEQHDKAIEAFIEAVKSNTESLELHFALGSLFRRRGEVDRAIHLHQNLLERPQLSELQKTAIMVELAQDFLKAGLFDRAEALFRALCDASSYQQPALRALLDIYIREREWLRAIETAEELERLSGVPFHKEIAEFHCELAAGHPQQAEQHLAMALQANPFCIRANIMLGDRASALGQAEEAISAWKRIEFQKPQYLGLISARLLQAFQALGRGDEGIALLKSWVQKYKLPAVLDVVYDITLTQDGPAAAAELARHELARQPSLNVLERLLQALEAGHQETAHDVPMMKNTVRYFLGNSRSYCCDQCGFKARQYYWQCPGCNDWETFPPEPKEQPLR</sequence>
<dbReference type="Pfam" id="PF18073">
    <property type="entry name" value="Zn_ribbon_LapB"/>
    <property type="match status" value="1"/>
</dbReference>
<reference evidence="4" key="1">
    <citation type="submission" date="2016-10" db="EMBL/GenBank/DDBJ databases">
        <title>Sequence of Gallionella enrichment culture.</title>
        <authorList>
            <person name="Poehlein A."/>
            <person name="Muehling M."/>
            <person name="Daniel R."/>
        </authorList>
    </citation>
    <scope>NUCLEOTIDE SEQUENCE</scope>
</reference>